<evidence type="ECO:0000259" key="1">
    <source>
        <dbReference type="Pfam" id="PF04471"/>
    </source>
</evidence>
<evidence type="ECO:0000313" key="2">
    <source>
        <dbReference type="EMBL" id="MET4538346.1"/>
    </source>
</evidence>
<name>A0ABV2P178_9MICC</name>
<keyword evidence="3" id="KW-1185">Reference proteome</keyword>
<feature type="domain" description="Restriction endonuclease type IV Mrr" evidence="1">
    <location>
        <begin position="12"/>
        <end position="109"/>
    </location>
</feature>
<protein>
    <recommendedName>
        <fullName evidence="1">Restriction endonuclease type IV Mrr domain-containing protein</fullName>
    </recommendedName>
</protein>
<evidence type="ECO:0000313" key="3">
    <source>
        <dbReference type="Proteomes" id="UP001549307"/>
    </source>
</evidence>
<accession>A0ABV2P178</accession>
<organism evidence="2 3">
    <name type="scientific">Arthrobacter bambusae</name>
    <dbReference type="NCBI Taxonomy" id="1338426"/>
    <lineage>
        <taxon>Bacteria</taxon>
        <taxon>Bacillati</taxon>
        <taxon>Actinomycetota</taxon>
        <taxon>Actinomycetes</taxon>
        <taxon>Micrococcales</taxon>
        <taxon>Micrococcaceae</taxon>
        <taxon>Arthrobacter</taxon>
    </lineage>
</organism>
<dbReference type="EMBL" id="JBEPSN010000001">
    <property type="protein sequence ID" value="MET4538346.1"/>
    <property type="molecule type" value="Genomic_DNA"/>
</dbReference>
<sequence length="495" mass="55301">MLVLGKTADDKGAQLEALVRRILQHQGYKKVRLNVVGAGGNELDVKGIHELLVFDEVQETPVLCEAKAYADPVNMPTWQKFLGKLFLERLEHKNVIGMLVALSGVNGNVAGSYESLRQRDRSVFVVDGDVMVEHSEKSDEIGALDTVKQAVVERFHKEPERMDPAYYGGDFYWVVRWKNDEYSIVDAHGRMLPVQDLEALRPACEGSLRGTMLAADEERAAAEAEHHTRLAVLARLFCGERILIESELHEASGSRSTSESSNIVGDVTRAVTSLLGEPFCRHEDNHLVLATPEESNAASLRRLFLSLFEDTVRISALARFMVDHHHKPYLARMVELLPHLQAGFELSSDEASTLLDLAVLFPSVWVRVATEMPVIANNRVAGEAITPEAAESNRTSFWEEILDAVRSDFSNQRLFGFLYDYMGVAELAMKDEFVVKTKNGTVGAPVSFQFRNAIRQFDAASIGQIGPMYAHVRVFANQEEPWESPHPDPQFPLNE</sequence>
<dbReference type="Proteomes" id="UP001549307">
    <property type="component" value="Unassembled WGS sequence"/>
</dbReference>
<comment type="caution">
    <text evidence="2">The sequence shown here is derived from an EMBL/GenBank/DDBJ whole genome shotgun (WGS) entry which is preliminary data.</text>
</comment>
<dbReference type="Pfam" id="PF04471">
    <property type="entry name" value="Mrr_cat"/>
    <property type="match status" value="1"/>
</dbReference>
<reference evidence="2 3" key="1">
    <citation type="submission" date="2024-06" db="EMBL/GenBank/DDBJ databases">
        <title>Sorghum-associated microbial communities from plants grown in Nebraska, USA.</title>
        <authorList>
            <person name="Schachtman D."/>
        </authorList>
    </citation>
    <scope>NUCLEOTIDE SEQUENCE [LARGE SCALE GENOMIC DNA]</scope>
    <source>
        <strain evidence="2 3">3552</strain>
    </source>
</reference>
<gene>
    <name evidence="2" type="ORF">ABIE37_000101</name>
</gene>
<proteinExistence type="predicted"/>
<dbReference type="InterPro" id="IPR007560">
    <property type="entry name" value="Restrct_endonuc_IV_Mrr"/>
</dbReference>